<sequence>MSLTVVKIGGSLCGSARLERLLAQLACETGAPLVLVAGGGPFADAVRQVQAAMPFDDGLAHRLALDAMTHLAEILATRHPRLTTAGDREAVKAALRQGRLPIWHPAELRAGHPDIAESWAVTSDSLAAWLATELGADRLILVKSVDAPTASTPAALAAADIVDAHFPRYAARFAGSILVAGPSADAGFPALLSVPCEAS</sequence>
<name>A0A2S9Q8S9_9HYPH</name>
<keyword evidence="2" id="KW-0808">Transferase</keyword>
<dbReference type="GO" id="GO:0016301">
    <property type="term" value="F:kinase activity"/>
    <property type="evidence" value="ECO:0007669"/>
    <property type="project" value="UniProtKB-KW"/>
</dbReference>
<protein>
    <submittedName>
        <fullName evidence="2">Uridylate kinase</fullName>
    </submittedName>
</protein>
<dbReference type="RefSeq" id="WP_105863717.1">
    <property type="nucleotide sequence ID" value="NZ_PUEJ01000007.1"/>
</dbReference>
<dbReference type="OrthoDB" id="6683219at2"/>
<dbReference type="AlphaFoldDB" id="A0A2S9Q8S9"/>
<evidence type="ECO:0000313" key="2">
    <source>
        <dbReference type="EMBL" id="PRH85720.1"/>
    </source>
</evidence>
<accession>A0A2S9Q8S9</accession>
<reference evidence="2 3" key="1">
    <citation type="submission" date="2018-02" db="EMBL/GenBank/DDBJ databases">
        <title>Whole genome sequencing of endophytic bacterium.</title>
        <authorList>
            <person name="Eedara R."/>
            <person name="Podile A.R."/>
        </authorList>
    </citation>
    <scope>NUCLEOTIDE SEQUENCE [LARGE SCALE GENOMIC DNA]</scope>
    <source>
        <strain evidence="2 3">RP1T</strain>
    </source>
</reference>
<dbReference type="SUPFAM" id="SSF53633">
    <property type="entry name" value="Carbamate kinase-like"/>
    <property type="match status" value="1"/>
</dbReference>
<keyword evidence="3" id="KW-1185">Reference proteome</keyword>
<dbReference type="InterPro" id="IPR036393">
    <property type="entry name" value="AceGlu_kinase-like_sf"/>
</dbReference>
<dbReference type="EMBL" id="PUEJ01000007">
    <property type="protein sequence ID" value="PRH85720.1"/>
    <property type="molecule type" value="Genomic_DNA"/>
</dbReference>
<dbReference type="Gene3D" id="3.40.1160.10">
    <property type="entry name" value="Acetylglutamate kinase-like"/>
    <property type="match status" value="1"/>
</dbReference>
<gene>
    <name evidence="2" type="ORF">C5L14_19345</name>
</gene>
<feature type="domain" description="Aspartate/glutamate/uridylate kinase" evidence="1">
    <location>
        <begin position="3"/>
        <end position="146"/>
    </location>
</feature>
<keyword evidence="2" id="KW-0418">Kinase</keyword>
<dbReference type="InterPro" id="IPR001048">
    <property type="entry name" value="Asp/Glu/Uridylate_kinase"/>
</dbReference>
<dbReference type="Pfam" id="PF00696">
    <property type="entry name" value="AA_kinase"/>
    <property type="match status" value="1"/>
</dbReference>
<organism evidence="2 3">
    <name type="scientific">Labrys okinawensis</name>
    <dbReference type="NCBI Taxonomy" id="346911"/>
    <lineage>
        <taxon>Bacteria</taxon>
        <taxon>Pseudomonadati</taxon>
        <taxon>Pseudomonadota</taxon>
        <taxon>Alphaproteobacteria</taxon>
        <taxon>Hyphomicrobiales</taxon>
        <taxon>Xanthobacteraceae</taxon>
        <taxon>Labrys</taxon>
    </lineage>
</organism>
<dbReference type="Proteomes" id="UP000237682">
    <property type="component" value="Unassembled WGS sequence"/>
</dbReference>
<proteinExistence type="predicted"/>
<evidence type="ECO:0000313" key="3">
    <source>
        <dbReference type="Proteomes" id="UP000237682"/>
    </source>
</evidence>
<evidence type="ECO:0000259" key="1">
    <source>
        <dbReference type="Pfam" id="PF00696"/>
    </source>
</evidence>
<comment type="caution">
    <text evidence="2">The sequence shown here is derived from an EMBL/GenBank/DDBJ whole genome shotgun (WGS) entry which is preliminary data.</text>
</comment>